<feature type="region of interest" description="Disordered" evidence="1">
    <location>
        <begin position="271"/>
        <end position="302"/>
    </location>
</feature>
<evidence type="ECO:0000256" key="1">
    <source>
        <dbReference type="SAM" id="MobiDB-lite"/>
    </source>
</evidence>
<comment type="caution">
    <text evidence="2">The sequence shown here is derived from an EMBL/GenBank/DDBJ whole genome shotgun (WGS) entry which is preliminary data.</text>
</comment>
<dbReference type="PANTHER" id="PTHR36886">
    <property type="entry name" value="PROTEIN FRIGIDA-ESSENTIAL 1"/>
    <property type="match status" value="1"/>
</dbReference>
<dbReference type="PANTHER" id="PTHR36886:SF9">
    <property type="match status" value="1"/>
</dbReference>
<feature type="compositionally biased region" description="Acidic residues" evidence="1">
    <location>
        <begin position="830"/>
        <end position="854"/>
    </location>
</feature>
<name>A0A5J9WGG4_9POAL</name>
<dbReference type="EMBL" id="RWGY01000004">
    <property type="protein sequence ID" value="TVU46364.1"/>
    <property type="molecule type" value="Genomic_DNA"/>
</dbReference>
<proteinExistence type="predicted"/>
<feature type="compositionally biased region" description="Polar residues" evidence="1">
    <location>
        <begin position="393"/>
        <end position="403"/>
    </location>
</feature>
<feature type="compositionally biased region" description="Basic and acidic residues" evidence="1">
    <location>
        <begin position="404"/>
        <end position="420"/>
    </location>
</feature>
<keyword evidence="3" id="KW-1185">Reference proteome</keyword>
<evidence type="ECO:0000313" key="2">
    <source>
        <dbReference type="EMBL" id="TVU46364.1"/>
    </source>
</evidence>
<accession>A0A5J9WGG4</accession>
<organism evidence="2 3">
    <name type="scientific">Eragrostis curvula</name>
    <name type="common">weeping love grass</name>
    <dbReference type="NCBI Taxonomy" id="38414"/>
    <lineage>
        <taxon>Eukaryota</taxon>
        <taxon>Viridiplantae</taxon>
        <taxon>Streptophyta</taxon>
        <taxon>Embryophyta</taxon>
        <taxon>Tracheophyta</taxon>
        <taxon>Spermatophyta</taxon>
        <taxon>Magnoliopsida</taxon>
        <taxon>Liliopsida</taxon>
        <taxon>Poales</taxon>
        <taxon>Poaceae</taxon>
        <taxon>PACMAD clade</taxon>
        <taxon>Chloridoideae</taxon>
        <taxon>Eragrostideae</taxon>
        <taxon>Eragrostidinae</taxon>
        <taxon>Eragrostis</taxon>
    </lineage>
</organism>
<sequence length="1057" mass="117848">MASNRLPVGYISGKQVSKSYSCSEKYEWHNLPFHKSEQPHHVATMKCPRHMSSRMGRYTASHGHGHSPEICGPINGFDEPGHLSSYNQGQDHACLDHTSEWGRHSISPGPGPVNSYRRKRSPSFGHVRCYAKGPNRDLRQAVSSRKMFSRHYHEGRYLPINADFPNGLFSEKDAAGHRSYMHSFHAYNKQDGHSWEDPISNISDRTSHAQLRRRDEVVRYRRKRRDHEFRAVHEVQLELSPNEDSREFVESNRKFRKAYNGNVLKRTCLKQGSHKRTYNGASASKYGRNSSQKRNADHLDGKQDRINVVYGDKSKRICSDWQDQQPLIKSEEMRNDIVEGNAETIKLEGPNGEKWHCNPKKSALAVPASNGSRKCDENSNMPSPKCSSKIVASLNTPNLSEGSKSMDLESDKESSVEGRPKRCIQHLPVTSLEKSVQPKGSGNLSEVRRDCLDLWRARRLRNNGVSETDKFLEADQQHSAQRGKVSTVGRVRNGRPATFTTSESDVDDIASESSDHFSSASSSERLQKCEERSNKKLVWDPSCSSIRKCDKSHRTATAEKGLIYGVELQPEANTAEVALQNEQDKLLCRQLSTDSKSQTHVTDINKVHAVVPHPDNGVPQNGFHWEADNDNSNERKKDILGVGCQNKKETGAETAEKTVSLCTGPTLLDQNNFATCPKNDILKENASDTPNHGRGITFDGSELDRGAVNKCLKRPIRSCESYCRDYKNWLYGTEPETMNCNISGKKQEYSALSDCANQVNQKATEDLHAPQTLGAGYQQISQNCTSDTANSGPSNRDDRVLYSPIPDLNCLPSMVADEGSDPSEEHVCVDEDSDPSEEPFCVDEGSDPSEEPICVDEDPVLFEEPVCVDEGSFPSEELVCQDATDGSKPQYVTKSLSDISTGPDIKEEQFKQAEPNQSVGEVCDKGTYESADRVQISDSNTGPPQLSTVEESSTSIDAFKIALCEFIKKILKPLCEDGLLTREVHKIIVKKAVEKVAAVWGSSAPSTETAINRVLAEESRNLYKLVQDAYAERLEYVVSENGKIHNVKLSFLSASDE</sequence>
<evidence type="ECO:0000313" key="3">
    <source>
        <dbReference type="Proteomes" id="UP000324897"/>
    </source>
</evidence>
<feature type="region of interest" description="Disordered" evidence="1">
    <location>
        <begin position="494"/>
        <end position="526"/>
    </location>
</feature>
<gene>
    <name evidence="2" type="ORF">EJB05_05893</name>
</gene>
<reference evidence="2 3" key="1">
    <citation type="journal article" date="2019" name="Sci. Rep.">
        <title>A high-quality genome of Eragrostis curvula grass provides insights into Poaceae evolution and supports new strategies to enhance forage quality.</title>
        <authorList>
            <person name="Carballo J."/>
            <person name="Santos B.A.C.M."/>
            <person name="Zappacosta D."/>
            <person name="Garbus I."/>
            <person name="Selva J.P."/>
            <person name="Gallo C.A."/>
            <person name="Diaz A."/>
            <person name="Albertini E."/>
            <person name="Caccamo M."/>
            <person name="Echenique V."/>
        </authorList>
    </citation>
    <scope>NUCLEOTIDE SEQUENCE [LARGE SCALE GENOMIC DNA]</scope>
    <source>
        <strain evidence="3">cv. Victoria</strain>
        <tissue evidence="2">Leaf</tissue>
    </source>
</reference>
<feature type="compositionally biased region" description="Polar residues" evidence="1">
    <location>
        <begin position="279"/>
        <end position="293"/>
    </location>
</feature>
<dbReference type="InterPro" id="IPR052650">
    <property type="entry name" value="Zinc_finger_CCCH"/>
</dbReference>
<feature type="region of interest" description="Disordered" evidence="1">
    <location>
        <begin position="812"/>
        <end position="854"/>
    </location>
</feature>
<dbReference type="AlphaFoldDB" id="A0A5J9WGG4"/>
<protein>
    <submittedName>
        <fullName evidence="2">Uncharacterized protein</fullName>
    </submittedName>
</protein>
<dbReference type="Gramene" id="TVU46364">
    <property type="protein sequence ID" value="TVU46364"/>
    <property type="gene ID" value="EJB05_05893"/>
</dbReference>
<dbReference type="OrthoDB" id="1935339at2759"/>
<dbReference type="Proteomes" id="UP000324897">
    <property type="component" value="Chromosome 5"/>
</dbReference>
<feature type="region of interest" description="Disordered" evidence="1">
    <location>
        <begin position="365"/>
        <end position="420"/>
    </location>
</feature>